<name>A0A518DR56_9BACT</name>
<dbReference type="Pfam" id="PF02119">
    <property type="entry name" value="FlgI"/>
    <property type="match status" value="2"/>
</dbReference>
<keyword evidence="3" id="KW-0732">Signal</keyword>
<dbReference type="GO" id="GO:0005198">
    <property type="term" value="F:structural molecule activity"/>
    <property type="evidence" value="ECO:0007669"/>
    <property type="project" value="InterPro"/>
</dbReference>
<organism evidence="5 6">
    <name type="scientific">Lignipirellula cremea</name>
    <dbReference type="NCBI Taxonomy" id="2528010"/>
    <lineage>
        <taxon>Bacteria</taxon>
        <taxon>Pseudomonadati</taxon>
        <taxon>Planctomycetota</taxon>
        <taxon>Planctomycetia</taxon>
        <taxon>Pirellulales</taxon>
        <taxon>Pirellulaceae</taxon>
        <taxon>Lignipirellula</taxon>
    </lineage>
</organism>
<comment type="function">
    <text evidence="1">Assembles around the rod to form the L-ring and probably protects the motor/basal body from shearing forces during rotation.</text>
</comment>
<keyword evidence="6" id="KW-1185">Reference proteome</keyword>
<evidence type="ECO:0000256" key="1">
    <source>
        <dbReference type="ARBA" id="ARBA00002591"/>
    </source>
</evidence>
<evidence type="ECO:0000256" key="4">
    <source>
        <dbReference type="ARBA" id="ARBA00023143"/>
    </source>
</evidence>
<keyword evidence="5" id="KW-0969">Cilium</keyword>
<sequence length="354" mass="37854">MNRPLLSLIAVVLVALLSQDAWGQLRVSDFCRVKGQEENTLQGLGLVVGLRGTGDSEIAPTTRALAQILNLMDSPVSSDGTGSPDLEELVRAKNVALVFVTATVPAAGARQGDQLNCTVSAAFNAKSLDGGMLMITPLLGPRPGSKRVYALCQGALHVDDPARATTATVHSGCRLEEDFFNPFVQDGKIMLVLKKNHAGFHTASEIAELLRTSPDFRQSNGSYVDDIARAIDQVNIEVSVPQNYAEEPAAFVTQVLDQRVFRPQSDGRVVINERVGTVVIGANVEIGAVAVTHRNFSVEAGPFAQLSTESDEEATKLKTLVDALNAVKATPADIIDIIKGLERNGQLYGELIIE</sequence>
<dbReference type="OrthoDB" id="9786431at2"/>
<reference evidence="5 6" key="1">
    <citation type="submission" date="2019-02" db="EMBL/GenBank/DDBJ databases">
        <title>Deep-cultivation of Planctomycetes and their phenomic and genomic characterization uncovers novel biology.</title>
        <authorList>
            <person name="Wiegand S."/>
            <person name="Jogler M."/>
            <person name="Boedeker C."/>
            <person name="Pinto D."/>
            <person name="Vollmers J."/>
            <person name="Rivas-Marin E."/>
            <person name="Kohn T."/>
            <person name="Peeters S.H."/>
            <person name="Heuer A."/>
            <person name="Rast P."/>
            <person name="Oberbeckmann S."/>
            <person name="Bunk B."/>
            <person name="Jeske O."/>
            <person name="Meyerdierks A."/>
            <person name="Storesund J.E."/>
            <person name="Kallscheuer N."/>
            <person name="Luecker S."/>
            <person name="Lage O.M."/>
            <person name="Pohl T."/>
            <person name="Merkel B.J."/>
            <person name="Hornburger P."/>
            <person name="Mueller R.-W."/>
            <person name="Bruemmer F."/>
            <person name="Labrenz M."/>
            <person name="Spormann A.M."/>
            <person name="Op den Camp H."/>
            <person name="Overmann J."/>
            <person name="Amann R."/>
            <person name="Jetten M.S.M."/>
            <person name="Mascher T."/>
            <person name="Medema M.H."/>
            <person name="Devos D.P."/>
            <person name="Kaster A.-K."/>
            <person name="Ovreas L."/>
            <person name="Rohde M."/>
            <person name="Galperin M.Y."/>
            <person name="Jogler C."/>
        </authorList>
    </citation>
    <scope>NUCLEOTIDE SEQUENCE [LARGE SCALE GENOMIC DNA]</scope>
    <source>
        <strain evidence="5 6">Pla85_3_4</strain>
    </source>
</reference>
<evidence type="ECO:0000256" key="2">
    <source>
        <dbReference type="ARBA" id="ARBA00004117"/>
    </source>
</evidence>
<dbReference type="Proteomes" id="UP000317648">
    <property type="component" value="Chromosome"/>
</dbReference>
<dbReference type="AlphaFoldDB" id="A0A518DR56"/>
<dbReference type="GO" id="GO:0071973">
    <property type="term" value="P:bacterial-type flagellum-dependent cell motility"/>
    <property type="evidence" value="ECO:0007669"/>
    <property type="project" value="InterPro"/>
</dbReference>
<evidence type="ECO:0000313" key="5">
    <source>
        <dbReference type="EMBL" id="QDU94309.1"/>
    </source>
</evidence>
<dbReference type="PANTHER" id="PTHR30381">
    <property type="entry name" value="FLAGELLAR P-RING PERIPLASMIC PROTEIN FLGI"/>
    <property type="match status" value="1"/>
</dbReference>
<comment type="subcellular location">
    <subcellularLocation>
        <location evidence="2">Bacterial flagellum basal body</location>
    </subcellularLocation>
</comment>
<dbReference type="PRINTS" id="PR01010">
    <property type="entry name" value="FLGPRINGFLGI"/>
</dbReference>
<dbReference type="GO" id="GO:0030288">
    <property type="term" value="C:outer membrane-bounded periplasmic space"/>
    <property type="evidence" value="ECO:0007669"/>
    <property type="project" value="InterPro"/>
</dbReference>
<keyword evidence="4" id="KW-0975">Bacterial flagellum</keyword>
<dbReference type="GO" id="GO:0009428">
    <property type="term" value="C:bacterial-type flagellum basal body, distal rod, P ring"/>
    <property type="evidence" value="ECO:0007669"/>
    <property type="project" value="InterPro"/>
</dbReference>
<dbReference type="PANTHER" id="PTHR30381:SF0">
    <property type="entry name" value="FLAGELLAR P-RING PROTEIN"/>
    <property type="match status" value="1"/>
</dbReference>
<evidence type="ECO:0000256" key="3">
    <source>
        <dbReference type="ARBA" id="ARBA00022729"/>
    </source>
</evidence>
<evidence type="ECO:0000313" key="6">
    <source>
        <dbReference type="Proteomes" id="UP000317648"/>
    </source>
</evidence>
<dbReference type="RefSeq" id="WP_145052508.1">
    <property type="nucleotide sequence ID" value="NZ_CP036433.1"/>
</dbReference>
<keyword evidence="5" id="KW-0282">Flagellum</keyword>
<keyword evidence="5" id="KW-0966">Cell projection</keyword>
<protein>
    <submittedName>
        <fullName evidence="5">Flagellar P-ring protein</fullName>
    </submittedName>
</protein>
<dbReference type="EMBL" id="CP036433">
    <property type="protein sequence ID" value="QDU94309.1"/>
    <property type="molecule type" value="Genomic_DNA"/>
</dbReference>
<dbReference type="KEGG" id="lcre:Pla8534_20980"/>
<proteinExistence type="predicted"/>
<gene>
    <name evidence="5" type="primary">flgI</name>
    <name evidence="5" type="ORF">Pla8534_20980</name>
</gene>
<accession>A0A518DR56</accession>
<dbReference type="InterPro" id="IPR001782">
    <property type="entry name" value="Flag_FlgI"/>
</dbReference>